<keyword evidence="5" id="KW-0249">Electron transport</keyword>
<dbReference type="PANTHER" id="PTHR43687">
    <property type="entry name" value="ADENYLYLSULFATE REDUCTASE, BETA SUBUNIT"/>
    <property type="match status" value="1"/>
</dbReference>
<evidence type="ECO:0000259" key="8">
    <source>
        <dbReference type="PROSITE" id="PS51379"/>
    </source>
</evidence>
<evidence type="ECO:0000256" key="5">
    <source>
        <dbReference type="ARBA" id="ARBA00022982"/>
    </source>
</evidence>
<dbReference type="PROSITE" id="PS51379">
    <property type="entry name" value="4FE4S_FER_2"/>
    <property type="match status" value="2"/>
</dbReference>
<reference evidence="9 10" key="1">
    <citation type="submission" date="2018-05" db="EMBL/GenBank/DDBJ databases">
        <title>Draft genome of Methanospirillum lacunae Ki8-1.</title>
        <authorList>
            <person name="Dueholm M.S."/>
            <person name="Nielsen P.H."/>
            <person name="Bakmann L.F."/>
            <person name="Otzen D.E."/>
        </authorList>
    </citation>
    <scope>NUCLEOTIDE SEQUENCE [LARGE SCALE GENOMIC DNA]</scope>
    <source>
        <strain evidence="9 10">Ki8-1</strain>
    </source>
</reference>
<evidence type="ECO:0000256" key="1">
    <source>
        <dbReference type="ARBA" id="ARBA00022448"/>
    </source>
</evidence>
<dbReference type="GeneID" id="97548577"/>
<accession>A0A2V2MX43</accession>
<dbReference type="InterPro" id="IPR017900">
    <property type="entry name" value="4Fe4S_Fe_S_CS"/>
</dbReference>
<dbReference type="RefSeq" id="WP_109968235.1">
    <property type="nucleotide sequence ID" value="NZ_CP176093.1"/>
</dbReference>
<name>A0A2V2MX43_9EURY</name>
<evidence type="ECO:0000313" key="10">
    <source>
        <dbReference type="Proteomes" id="UP000245657"/>
    </source>
</evidence>
<dbReference type="Pfam" id="PF12838">
    <property type="entry name" value="Fer4_7"/>
    <property type="match status" value="1"/>
</dbReference>
<evidence type="ECO:0000313" key="9">
    <source>
        <dbReference type="EMBL" id="PWR72724.1"/>
    </source>
</evidence>
<evidence type="ECO:0000256" key="3">
    <source>
        <dbReference type="ARBA" id="ARBA00022723"/>
    </source>
</evidence>
<gene>
    <name evidence="9" type="ORF">DK846_07170</name>
</gene>
<dbReference type="InterPro" id="IPR017896">
    <property type="entry name" value="4Fe4S_Fe-S-bd"/>
</dbReference>
<evidence type="ECO:0000256" key="4">
    <source>
        <dbReference type="ARBA" id="ARBA00022737"/>
    </source>
</evidence>
<dbReference type="GO" id="GO:0046872">
    <property type="term" value="F:metal ion binding"/>
    <property type="evidence" value="ECO:0007669"/>
    <property type="project" value="UniProtKB-KW"/>
</dbReference>
<dbReference type="GO" id="GO:0051539">
    <property type="term" value="F:4 iron, 4 sulfur cluster binding"/>
    <property type="evidence" value="ECO:0007669"/>
    <property type="project" value="UniProtKB-KW"/>
</dbReference>
<keyword evidence="3" id="KW-0479">Metal-binding</keyword>
<dbReference type="OrthoDB" id="23833at2157"/>
<evidence type="ECO:0000256" key="2">
    <source>
        <dbReference type="ARBA" id="ARBA00022485"/>
    </source>
</evidence>
<dbReference type="Proteomes" id="UP000245657">
    <property type="component" value="Unassembled WGS sequence"/>
</dbReference>
<evidence type="ECO:0000256" key="6">
    <source>
        <dbReference type="ARBA" id="ARBA00023004"/>
    </source>
</evidence>
<keyword evidence="2" id="KW-0004">4Fe-4S</keyword>
<dbReference type="InterPro" id="IPR050572">
    <property type="entry name" value="Fe-S_Ferredoxin"/>
</dbReference>
<dbReference type="PANTHER" id="PTHR43687:SF6">
    <property type="entry name" value="L-ASPARTATE SEMIALDEHYDE SULFURTRANSFERASE IRON-SULFUR SUBUNIT"/>
    <property type="match status" value="1"/>
</dbReference>
<keyword evidence="10" id="KW-1185">Reference proteome</keyword>
<dbReference type="AlphaFoldDB" id="A0A2V2MX43"/>
<keyword evidence="4" id="KW-0677">Repeat</keyword>
<dbReference type="EMBL" id="QGMY01000006">
    <property type="protein sequence ID" value="PWR72724.1"/>
    <property type="molecule type" value="Genomic_DNA"/>
</dbReference>
<dbReference type="Gene3D" id="3.30.70.20">
    <property type="match status" value="2"/>
</dbReference>
<keyword evidence="6" id="KW-0408">Iron</keyword>
<dbReference type="GO" id="GO:0016491">
    <property type="term" value="F:oxidoreductase activity"/>
    <property type="evidence" value="ECO:0007669"/>
    <property type="project" value="UniProtKB-ARBA"/>
</dbReference>
<dbReference type="PROSITE" id="PS00198">
    <property type="entry name" value="4FE4S_FER_1"/>
    <property type="match status" value="2"/>
</dbReference>
<sequence>MKLLVKLSHRSRPIIAEVVKDTGVLINVDRARSDAHEGEEALVDVPDEFCRLISEKMRGLGAEVSILEEGIRHDRDECVDCGSCISVCPKEVFSFNSEWELQVETKRCILCGRCVIACPHQALSNNEI</sequence>
<protein>
    <submittedName>
        <fullName evidence="9">[Fe-S]-binding protein</fullName>
    </submittedName>
</protein>
<evidence type="ECO:0000256" key="7">
    <source>
        <dbReference type="ARBA" id="ARBA00023014"/>
    </source>
</evidence>
<proteinExistence type="predicted"/>
<keyword evidence="1" id="KW-0813">Transport</keyword>
<feature type="domain" description="4Fe-4S ferredoxin-type" evidence="8">
    <location>
        <begin position="99"/>
        <end position="128"/>
    </location>
</feature>
<comment type="caution">
    <text evidence="9">The sequence shown here is derived from an EMBL/GenBank/DDBJ whole genome shotgun (WGS) entry which is preliminary data.</text>
</comment>
<keyword evidence="7" id="KW-0411">Iron-sulfur</keyword>
<feature type="domain" description="4Fe-4S ferredoxin-type" evidence="8">
    <location>
        <begin position="69"/>
        <end position="98"/>
    </location>
</feature>
<dbReference type="SUPFAM" id="SSF54862">
    <property type="entry name" value="4Fe-4S ferredoxins"/>
    <property type="match status" value="1"/>
</dbReference>
<organism evidence="9 10">
    <name type="scientific">Methanospirillum lacunae</name>
    <dbReference type="NCBI Taxonomy" id="668570"/>
    <lineage>
        <taxon>Archaea</taxon>
        <taxon>Methanobacteriati</taxon>
        <taxon>Methanobacteriota</taxon>
        <taxon>Stenosarchaea group</taxon>
        <taxon>Methanomicrobia</taxon>
        <taxon>Methanomicrobiales</taxon>
        <taxon>Methanospirillaceae</taxon>
        <taxon>Methanospirillum</taxon>
    </lineage>
</organism>